<dbReference type="InParanoid" id="A0A212RDQ2"/>
<dbReference type="InterPro" id="IPR041489">
    <property type="entry name" value="PDZ_6"/>
</dbReference>
<dbReference type="Gene3D" id="2.30.42.10">
    <property type="match status" value="1"/>
</dbReference>
<comment type="similarity">
    <text evidence="1">Belongs to the peptidase S1C family.</text>
</comment>
<dbReference type="SUPFAM" id="SSF50156">
    <property type="entry name" value="PDZ domain-like"/>
    <property type="match status" value="1"/>
</dbReference>
<dbReference type="InterPro" id="IPR001478">
    <property type="entry name" value="PDZ"/>
</dbReference>
<dbReference type="InterPro" id="IPR051201">
    <property type="entry name" value="Chloro_Bact_Ser_Proteases"/>
</dbReference>
<feature type="domain" description="PDZ" evidence="4">
    <location>
        <begin position="210"/>
        <end position="272"/>
    </location>
</feature>
<keyword evidence="2 5" id="KW-0645">Protease</keyword>
<dbReference type="GO" id="GO:0006508">
    <property type="term" value="P:proteolysis"/>
    <property type="evidence" value="ECO:0007669"/>
    <property type="project" value="UniProtKB-KW"/>
</dbReference>
<dbReference type="InterPro" id="IPR043504">
    <property type="entry name" value="Peptidase_S1_PA_chymotrypsin"/>
</dbReference>
<dbReference type="RefSeq" id="WP_088571881.1">
    <property type="nucleotide sequence ID" value="NZ_FYEK01000044.1"/>
</dbReference>
<evidence type="ECO:0000313" key="6">
    <source>
        <dbReference type="Proteomes" id="UP000197025"/>
    </source>
</evidence>
<dbReference type="PRINTS" id="PR00834">
    <property type="entry name" value="PROTEASES2C"/>
</dbReference>
<name>A0A212RDQ2_9CHLR</name>
<gene>
    <name evidence="5" type="ORF">SAMN02746019_00012280</name>
</gene>
<dbReference type="Pfam" id="PF13365">
    <property type="entry name" value="Trypsin_2"/>
    <property type="match status" value="1"/>
</dbReference>
<dbReference type="Pfam" id="PF17820">
    <property type="entry name" value="PDZ_6"/>
    <property type="match status" value="1"/>
</dbReference>
<dbReference type="OrthoDB" id="9758917at2"/>
<dbReference type="InterPro" id="IPR036034">
    <property type="entry name" value="PDZ_sf"/>
</dbReference>
<dbReference type="Proteomes" id="UP000197025">
    <property type="component" value="Unassembled WGS sequence"/>
</dbReference>
<evidence type="ECO:0000256" key="1">
    <source>
        <dbReference type="ARBA" id="ARBA00010541"/>
    </source>
</evidence>
<dbReference type="PANTHER" id="PTHR43343">
    <property type="entry name" value="PEPTIDASE S12"/>
    <property type="match status" value="1"/>
</dbReference>
<keyword evidence="3" id="KW-0378">Hydrolase</keyword>
<dbReference type="SMART" id="SM00228">
    <property type="entry name" value="PDZ"/>
    <property type="match status" value="1"/>
</dbReference>
<dbReference type="PROSITE" id="PS50106">
    <property type="entry name" value="PDZ"/>
    <property type="match status" value="1"/>
</dbReference>
<dbReference type="InterPro" id="IPR009003">
    <property type="entry name" value="Peptidase_S1_PA"/>
</dbReference>
<evidence type="ECO:0000259" key="4">
    <source>
        <dbReference type="PROSITE" id="PS50106"/>
    </source>
</evidence>
<proteinExistence type="inferred from homology"/>
<keyword evidence="6" id="KW-1185">Reference proteome</keyword>
<reference evidence="6" key="1">
    <citation type="submission" date="2017-06" db="EMBL/GenBank/DDBJ databases">
        <authorList>
            <person name="Varghese N."/>
            <person name="Submissions S."/>
        </authorList>
    </citation>
    <scope>NUCLEOTIDE SEQUENCE [LARGE SCALE GENOMIC DNA]</scope>
    <source>
        <strain evidence="6">JAD2</strain>
    </source>
</reference>
<dbReference type="InterPro" id="IPR001940">
    <property type="entry name" value="Peptidase_S1C"/>
</dbReference>
<accession>A0A212RDQ2</accession>
<dbReference type="AlphaFoldDB" id="A0A212RDQ2"/>
<protein>
    <submittedName>
        <fullName evidence="5">Serine protease, S1-C subfamily, contains C-terminal PDZ domain</fullName>
    </submittedName>
</protein>
<evidence type="ECO:0000313" key="5">
    <source>
        <dbReference type="EMBL" id="SNB70424.1"/>
    </source>
</evidence>
<dbReference type="PANTHER" id="PTHR43343:SF3">
    <property type="entry name" value="PROTEASE DO-LIKE 8, CHLOROPLASTIC"/>
    <property type="match status" value="1"/>
</dbReference>
<dbReference type="GO" id="GO:0004252">
    <property type="term" value="F:serine-type endopeptidase activity"/>
    <property type="evidence" value="ECO:0007669"/>
    <property type="project" value="InterPro"/>
</dbReference>
<dbReference type="SUPFAM" id="SSF50494">
    <property type="entry name" value="Trypsin-like serine proteases"/>
    <property type="match status" value="1"/>
</dbReference>
<sequence>MTTPEEEELDVYSRTVIRAVEQVGPAVVSIRPAGSPRRRPAVELMGSGFFITPDGYLLTNSHVIRPIRHPEITLIDGRTFPARVIGEDPVTDLAVLRVEHEGTFPAARLGDSSRLRLGQLVVAIGNPLGFQFTVSAGIISGLGRALQGPGGRIIEDIIQTDAALNPGNSGGPLVDSRGQVIGVCVATLLGAENIAFAIPSHTAEWVAALLIKEGRIRRAYLGLVVQVRPISWPSEAAGLEIVEVDRRGPAARAGLQEGDILIRVGGQPVRSLGELHRFLAHWPPGRPLEVQVLRHNQLRMFTLIPQEAPSLGS</sequence>
<evidence type="ECO:0000256" key="3">
    <source>
        <dbReference type="ARBA" id="ARBA00022801"/>
    </source>
</evidence>
<organism evidence="5 6">
    <name type="scientific">Thermoflexus hugenholtzii JAD2</name>
    <dbReference type="NCBI Taxonomy" id="877466"/>
    <lineage>
        <taxon>Bacteria</taxon>
        <taxon>Bacillati</taxon>
        <taxon>Chloroflexota</taxon>
        <taxon>Thermoflexia</taxon>
        <taxon>Thermoflexales</taxon>
        <taxon>Thermoflexaceae</taxon>
        <taxon>Thermoflexus</taxon>
    </lineage>
</organism>
<dbReference type="Gene3D" id="2.40.10.10">
    <property type="entry name" value="Trypsin-like serine proteases"/>
    <property type="match status" value="2"/>
</dbReference>
<evidence type="ECO:0000256" key="2">
    <source>
        <dbReference type="ARBA" id="ARBA00022670"/>
    </source>
</evidence>
<dbReference type="EMBL" id="FYEK01000044">
    <property type="protein sequence ID" value="SNB70424.1"/>
    <property type="molecule type" value="Genomic_DNA"/>
</dbReference>